<sequence length="521" mass="59341">MSPLSELLHNLPPQYVGYVCTILLLLIFWVSWRLWRFTIFPILHPELPKELPYWIPFLGHGPAFFKSSEALVARASNYCGRQEPFAITLFGSTLYIVANPQHTVEVYKSNHSLSFDEFAEELVRTNGYSKWAAKTSYTDLPKDKAGFPNPKGTSFGGLIRQMHIHQLYPGDRLRVIEDQFLDWYDRNLQLKSIQTGSMVHSSNGNDTTVPLMAWVSDYVTRAGEAAYFGDSLGSIDPDLAQAFLEFDDLSWQVLYRYPAFLSGRMRSARRRMMQAFSKYLAIPQEERTNSVWLLKAMEDEARGIGIHDQDIAVLYFNIYWLINTNTRKIAFWMLAFLLHCDASLIEPIHAEIDGAFQGDTLTNLTYIYQSCPTLDRVWHESLRLCSNAASVRLIRSDTTIGGKRMLTGNRIMIPYRQLHFDGRVYGADPDNFHPERFDKAKGGGDPTKGPSWRPFGGGNTLCTGRYIARRSTLIFVALILRRFDLELVGPTGPPEPDIGRPVLGISGIKDTEDFMVKLRPR</sequence>
<evidence type="ECO:0000256" key="2">
    <source>
        <dbReference type="ARBA" id="ARBA00010617"/>
    </source>
</evidence>
<evidence type="ECO:0000256" key="1">
    <source>
        <dbReference type="ARBA" id="ARBA00001971"/>
    </source>
</evidence>
<dbReference type="GO" id="GO:0020037">
    <property type="term" value="F:heme binding"/>
    <property type="evidence" value="ECO:0007669"/>
    <property type="project" value="InterPro"/>
</dbReference>
<reference evidence="9" key="1">
    <citation type="submission" date="2015-01" db="EMBL/GenBank/DDBJ databases">
        <authorList>
            <person name="Durling Mikael"/>
        </authorList>
    </citation>
    <scope>NUCLEOTIDE SEQUENCE</scope>
</reference>
<dbReference type="PANTHER" id="PTHR24304:SF2">
    <property type="entry name" value="24-HYDROXYCHOLESTEROL 7-ALPHA-HYDROXYLASE"/>
    <property type="match status" value="1"/>
</dbReference>
<organism evidence="9">
    <name type="scientific">Bionectria ochroleuca</name>
    <name type="common">Gliocladium roseum</name>
    <dbReference type="NCBI Taxonomy" id="29856"/>
    <lineage>
        <taxon>Eukaryota</taxon>
        <taxon>Fungi</taxon>
        <taxon>Dikarya</taxon>
        <taxon>Ascomycota</taxon>
        <taxon>Pezizomycotina</taxon>
        <taxon>Sordariomycetes</taxon>
        <taxon>Hypocreomycetidae</taxon>
        <taxon>Hypocreales</taxon>
        <taxon>Bionectriaceae</taxon>
        <taxon>Clonostachys</taxon>
    </lineage>
</organism>
<dbReference type="PRINTS" id="PR00465">
    <property type="entry name" value="EP450IV"/>
</dbReference>
<dbReference type="PANTHER" id="PTHR24304">
    <property type="entry name" value="CYTOCHROME P450 FAMILY 7"/>
    <property type="match status" value="1"/>
</dbReference>
<feature type="binding site" description="axial binding residue" evidence="7">
    <location>
        <position position="462"/>
    </location>
    <ligand>
        <name>heme</name>
        <dbReference type="ChEBI" id="CHEBI:30413"/>
    </ligand>
    <ligandPart>
        <name>Fe</name>
        <dbReference type="ChEBI" id="CHEBI:18248"/>
    </ligandPart>
</feature>
<evidence type="ECO:0000313" key="9">
    <source>
        <dbReference type="EMBL" id="CEO57451.1"/>
    </source>
</evidence>
<keyword evidence="8" id="KW-1133">Transmembrane helix</keyword>
<keyword evidence="8" id="KW-0812">Transmembrane</keyword>
<dbReference type="InterPro" id="IPR001128">
    <property type="entry name" value="Cyt_P450"/>
</dbReference>
<dbReference type="InterPro" id="IPR002403">
    <property type="entry name" value="Cyt_P450_E_grp-IV"/>
</dbReference>
<keyword evidence="5 7" id="KW-0408">Iron</keyword>
<dbReference type="GO" id="GO:0005506">
    <property type="term" value="F:iron ion binding"/>
    <property type="evidence" value="ECO:0007669"/>
    <property type="project" value="InterPro"/>
</dbReference>
<comment type="cofactor">
    <cofactor evidence="1 7">
        <name>heme</name>
        <dbReference type="ChEBI" id="CHEBI:30413"/>
    </cofactor>
</comment>
<dbReference type="SUPFAM" id="SSF48264">
    <property type="entry name" value="Cytochrome P450"/>
    <property type="match status" value="1"/>
</dbReference>
<evidence type="ECO:0000256" key="4">
    <source>
        <dbReference type="ARBA" id="ARBA00022723"/>
    </source>
</evidence>
<dbReference type="Gene3D" id="1.10.630.10">
    <property type="entry name" value="Cytochrome P450"/>
    <property type="match status" value="1"/>
</dbReference>
<dbReference type="InterPro" id="IPR050529">
    <property type="entry name" value="CYP450_sterol_14alpha_dmase"/>
</dbReference>
<protein>
    <recommendedName>
        <fullName evidence="10">Cytochrome P450</fullName>
    </recommendedName>
</protein>
<keyword evidence="8" id="KW-0472">Membrane</keyword>
<dbReference type="GO" id="GO:0016705">
    <property type="term" value="F:oxidoreductase activity, acting on paired donors, with incorporation or reduction of molecular oxygen"/>
    <property type="evidence" value="ECO:0007669"/>
    <property type="project" value="InterPro"/>
</dbReference>
<feature type="transmembrane region" description="Helical" evidence="8">
    <location>
        <begin position="15"/>
        <end position="35"/>
    </location>
</feature>
<dbReference type="Pfam" id="PF00067">
    <property type="entry name" value="p450"/>
    <property type="match status" value="1"/>
</dbReference>
<evidence type="ECO:0000256" key="7">
    <source>
        <dbReference type="PIRSR" id="PIRSR602403-1"/>
    </source>
</evidence>
<evidence type="ECO:0000256" key="3">
    <source>
        <dbReference type="ARBA" id="ARBA00022617"/>
    </source>
</evidence>
<evidence type="ECO:0000256" key="5">
    <source>
        <dbReference type="ARBA" id="ARBA00023004"/>
    </source>
</evidence>
<name>A0A0B7KRK4_BIOOC</name>
<dbReference type="GO" id="GO:0008395">
    <property type="term" value="F:steroid hydroxylase activity"/>
    <property type="evidence" value="ECO:0007669"/>
    <property type="project" value="TreeGrafter"/>
</dbReference>
<gene>
    <name evidence="9" type="ORF">BN869_000013509_1</name>
</gene>
<evidence type="ECO:0008006" key="10">
    <source>
        <dbReference type="Google" id="ProtNLM"/>
    </source>
</evidence>
<accession>A0A0B7KRK4</accession>
<evidence type="ECO:0000256" key="8">
    <source>
        <dbReference type="SAM" id="Phobius"/>
    </source>
</evidence>
<keyword evidence="6" id="KW-0560">Oxidoreductase</keyword>
<dbReference type="AlphaFoldDB" id="A0A0B7KRK4"/>
<dbReference type="InterPro" id="IPR036396">
    <property type="entry name" value="Cyt_P450_sf"/>
</dbReference>
<dbReference type="EMBL" id="CDPU01000102">
    <property type="protein sequence ID" value="CEO57451.1"/>
    <property type="molecule type" value="Genomic_DNA"/>
</dbReference>
<keyword evidence="6" id="KW-0503">Monooxygenase</keyword>
<keyword evidence="4 7" id="KW-0479">Metal-binding</keyword>
<keyword evidence="3 7" id="KW-0349">Heme</keyword>
<evidence type="ECO:0000256" key="6">
    <source>
        <dbReference type="ARBA" id="ARBA00023033"/>
    </source>
</evidence>
<comment type="similarity">
    <text evidence="2">Belongs to the cytochrome P450 family.</text>
</comment>
<dbReference type="CDD" id="cd11040">
    <property type="entry name" value="CYP7_CYP8-like"/>
    <property type="match status" value="1"/>
</dbReference>
<proteinExistence type="inferred from homology"/>